<feature type="region of interest" description="Disordered" evidence="1">
    <location>
        <begin position="680"/>
        <end position="719"/>
    </location>
</feature>
<feature type="region of interest" description="Disordered" evidence="1">
    <location>
        <begin position="139"/>
        <end position="162"/>
    </location>
</feature>
<feature type="compositionally biased region" description="Polar residues" evidence="1">
    <location>
        <begin position="282"/>
        <end position="297"/>
    </location>
</feature>
<evidence type="ECO:0000256" key="1">
    <source>
        <dbReference type="SAM" id="MobiDB-lite"/>
    </source>
</evidence>
<feature type="compositionally biased region" description="Low complexity" evidence="1">
    <location>
        <begin position="377"/>
        <end position="389"/>
    </location>
</feature>
<feature type="compositionally biased region" description="Polar residues" evidence="1">
    <location>
        <begin position="700"/>
        <end position="719"/>
    </location>
</feature>
<reference evidence="2 3" key="1">
    <citation type="submission" date="2024-02" db="EMBL/GenBank/DDBJ databases">
        <authorList>
            <person name="Daric V."/>
            <person name="Darras S."/>
        </authorList>
    </citation>
    <scope>NUCLEOTIDE SEQUENCE [LARGE SCALE GENOMIC DNA]</scope>
</reference>
<protein>
    <submittedName>
        <fullName evidence="2">Uncharacterized protein</fullName>
    </submittedName>
</protein>
<gene>
    <name evidence="2" type="ORF">CVLEPA_LOCUS4181</name>
</gene>
<feature type="compositionally biased region" description="Polar residues" evidence="1">
    <location>
        <begin position="198"/>
        <end position="207"/>
    </location>
</feature>
<evidence type="ECO:0000313" key="2">
    <source>
        <dbReference type="EMBL" id="CAK8674485.1"/>
    </source>
</evidence>
<feature type="compositionally biased region" description="Basic and acidic residues" evidence="1">
    <location>
        <begin position="680"/>
        <end position="692"/>
    </location>
</feature>
<proteinExistence type="predicted"/>
<dbReference type="EMBL" id="CAWYQH010000013">
    <property type="protein sequence ID" value="CAK8674485.1"/>
    <property type="molecule type" value="Genomic_DNA"/>
</dbReference>
<sequence>MDELEEELLRDDSTSCTSSLATTISVSEDADDLHLGAEANSFVGGRHKDEDALSRSSPSEKPKKSRASQLVVMKQLYSSFESCDTNRTYSSISGVGDLLAAREYNANEVLFNLGFASHTDEDDRRSILSRFKPSPLLSAEDNKYLDEPLPKGHKENHANPDLKDSINKAEEWLAQHHEQQNGSEPQSTDVRTLASKASAASEQTSAINKRAGPQRANKLRRRFSKSRQSSFELLLPKLKEEDWNHEGESADETSKPSPAVASAVSYATIRESSLEHAGVMPASTSEDMTEKTISSLTRKQERLSRDGKSPDLGTATNNMQELNINPIHCNSKRPQLAACQTESFELEEINSNNEDPVDTHKHRRVGVVALTTDKKSPNLSPLSAPGLSSGEDENETSSGFDEEDALATVATHDDVIDDVPCRAVEPSRVVESIQTKCWCGATTSSCSPPRNRRYVYDVTLGENCGANDVFTGGNINSNNNSQNFPPKSVHFRTKSVDDISCGHLTLRSGGSNGAHLAPRCIVASLITENDTKNTEYVRKCRRSMSDKSERRKDFATRSALSGDSMREMTLSSSLVKHRGNYVVRKRRSGSFQYFGKLSDFSGESVTSLVEKDCTKNANVVDKPAISSCSMVNGDADTVSTCNGHSGSCLASQSAIIPAKSKPALSVRFNVVDAASRVNQLRKDEAPPSDRKSVRQRTLKAPSSNGSIHFQSPNYGQCYG</sequence>
<accession>A0ABP0F442</accession>
<feature type="compositionally biased region" description="Basic and acidic residues" evidence="1">
    <location>
        <begin position="46"/>
        <end position="62"/>
    </location>
</feature>
<keyword evidence="3" id="KW-1185">Reference proteome</keyword>
<evidence type="ECO:0000313" key="3">
    <source>
        <dbReference type="Proteomes" id="UP001642483"/>
    </source>
</evidence>
<feature type="region of interest" description="Disordered" evidence="1">
    <location>
        <begin position="369"/>
        <end position="400"/>
    </location>
</feature>
<feature type="compositionally biased region" description="Basic and acidic residues" evidence="1">
    <location>
        <begin position="140"/>
        <end position="162"/>
    </location>
</feature>
<feature type="compositionally biased region" description="Basic and acidic residues" evidence="1">
    <location>
        <begin position="298"/>
        <end position="309"/>
    </location>
</feature>
<organism evidence="2 3">
    <name type="scientific">Clavelina lepadiformis</name>
    <name type="common">Light-bulb sea squirt</name>
    <name type="synonym">Ascidia lepadiformis</name>
    <dbReference type="NCBI Taxonomy" id="159417"/>
    <lineage>
        <taxon>Eukaryota</taxon>
        <taxon>Metazoa</taxon>
        <taxon>Chordata</taxon>
        <taxon>Tunicata</taxon>
        <taxon>Ascidiacea</taxon>
        <taxon>Aplousobranchia</taxon>
        <taxon>Clavelinidae</taxon>
        <taxon>Clavelina</taxon>
    </lineage>
</organism>
<feature type="compositionally biased region" description="Acidic residues" evidence="1">
    <location>
        <begin position="390"/>
        <end position="400"/>
    </location>
</feature>
<feature type="region of interest" description="Disordered" evidence="1">
    <location>
        <begin position="281"/>
        <end position="315"/>
    </location>
</feature>
<name>A0ABP0F442_CLALP</name>
<dbReference type="Proteomes" id="UP001642483">
    <property type="component" value="Unassembled WGS sequence"/>
</dbReference>
<feature type="compositionally biased region" description="Polar residues" evidence="1">
    <location>
        <begin position="180"/>
        <end position="190"/>
    </location>
</feature>
<feature type="region of interest" description="Disordered" evidence="1">
    <location>
        <begin position="176"/>
        <end position="226"/>
    </location>
</feature>
<feature type="region of interest" description="Disordered" evidence="1">
    <location>
        <begin position="37"/>
        <end position="68"/>
    </location>
</feature>
<comment type="caution">
    <text evidence="2">The sequence shown here is derived from an EMBL/GenBank/DDBJ whole genome shotgun (WGS) entry which is preliminary data.</text>
</comment>